<evidence type="ECO:0000313" key="5">
    <source>
        <dbReference type="Proteomes" id="UP000224974"/>
    </source>
</evidence>
<keyword evidence="5" id="KW-1185">Reference proteome</keyword>
<dbReference type="Pfam" id="PF07007">
    <property type="entry name" value="LprI"/>
    <property type="match status" value="1"/>
</dbReference>
<dbReference type="STRING" id="1111728.GCA_000427805_03418"/>
<evidence type="ECO:0000313" key="6">
    <source>
        <dbReference type="Proteomes" id="UP000373449"/>
    </source>
</evidence>
<dbReference type="RefSeq" id="WP_051323390.1">
    <property type="nucleotide sequence ID" value="NZ_CAADJA010000002.1"/>
</dbReference>
<feature type="domain" description="Lysozyme inhibitor LprI-like N-terminal" evidence="2">
    <location>
        <begin position="32"/>
        <end position="132"/>
    </location>
</feature>
<dbReference type="Proteomes" id="UP000224974">
    <property type="component" value="Unassembled WGS sequence"/>
</dbReference>
<protein>
    <submittedName>
        <fullName evidence="3">DUF1311 domain-containing protein</fullName>
    </submittedName>
</protein>
<evidence type="ECO:0000313" key="4">
    <source>
        <dbReference type="EMBL" id="VFS49105.1"/>
    </source>
</evidence>
<feature type="signal peptide" evidence="1">
    <location>
        <begin position="1"/>
        <end position="26"/>
    </location>
</feature>
<accession>A0A2C6DMT9</accession>
<dbReference type="Gene3D" id="1.20.1270.180">
    <property type="match status" value="1"/>
</dbReference>
<keyword evidence="1" id="KW-0732">Signal</keyword>
<sequence>MIKRNILAGLILGVISIAGYAESAHADDKIDCEKPTGNTIEMNICAEKILDESEKLLNQTYKKVMALLAHPDEESIPYSKVKQNLLESQRAWVTFRKKDCDALYYAYSGGTVRDVVYLSCMSQHADKRTEELKGYISYFEV</sequence>
<dbReference type="AlphaFoldDB" id="A0A2C6DMT9"/>
<organism evidence="3 5">
    <name type="scientific">Budvicia aquatica</name>
    <dbReference type="NCBI Taxonomy" id="82979"/>
    <lineage>
        <taxon>Bacteria</taxon>
        <taxon>Pseudomonadati</taxon>
        <taxon>Pseudomonadota</taxon>
        <taxon>Gammaproteobacteria</taxon>
        <taxon>Enterobacterales</taxon>
        <taxon>Budviciaceae</taxon>
        <taxon>Budvicia</taxon>
    </lineage>
</organism>
<proteinExistence type="predicted"/>
<reference evidence="5" key="2">
    <citation type="submission" date="2017-09" db="EMBL/GenBank/DDBJ databases">
        <title>FDA dAtabase for Regulatory Grade micrObial Sequences (FDA-ARGOS): Supporting development and validation of Infectious Disease Dx tests.</title>
        <authorList>
            <person name="Minogue T."/>
            <person name="Wolcott M."/>
            <person name="Wasieloski L."/>
            <person name="Aguilar W."/>
            <person name="Moore D."/>
            <person name="Tallon L."/>
            <person name="Sadzewicz L."/>
            <person name="Ott S."/>
            <person name="Zhao X."/>
            <person name="Nagaraj S."/>
            <person name="Vavikolanu K."/>
            <person name="Aluvathingal J."/>
            <person name="Nadendla S."/>
            <person name="Sichtig H."/>
        </authorList>
    </citation>
    <scope>NUCLEOTIDE SEQUENCE [LARGE SCALE GENOMIC DNA]</scope>
    <source>
        <strain evidence="5">FDAARGOS_387</strain>
    </source>
</reference>
<feature type="chain" id="PRO_5033301672" evidence="1">
    <location>
        <begin position="27"/>
        <end position="141"/>
    </location>
</feature>
<reference evidence="4 6" key="3">
    <citation type="submission" date="2019-03" db="EMBL/GenBank/DDBJ databases">
        <authorList>
            <consortium name="Pathogen Informatics"/>
        </authorList>
    </citation>
    <scope>NUCLEOTIDE SEQUENCE [LARGE SCALE GENOMIC DNA]</scope>
    <source>
        <strain evidence="4 6">NCTC12282</strain>
    </source>
</reference>
<reference evidence="3" key="1">
    <citation type="submission" date="2017-09" db="EMBL/GenBank/DDBJ databases">
        <title>FDA dAtabase for Regulatory Grade micrObial Sequences (FDA-ARGOS): Supporting development and validation of Infectious Disease Dx tests.</title>
        <authorList>
            <person name="Minogue T."/>
            <person name="Wolcott M."/>
            <person name="Wasieloski L."/>
            <person name="Aguilar W."/>
            <person name="Moore D."/>
            <person name="Tallon L.J."/>
            <person name="Sadzewicz L."/>
            <person name="Ott S."/>
            <person name="Zhao X."/>
            <person name="Nagaraj S."/>
            <person name="Vavikolanu K."/>
            <person name="Aluvathingal J."/>
            <person name="Nadendla S."/>
            <person name="Sichtig H."/>
        </authorList>
    </citation>
    <scope>NUCLEOTIDE SEQUENCE</scope>
    <source>
        <strain evidence="3">FDAARGOS_387</strain>
    </source>
</reference>
<evidence type="ECO:0000259" key="2">
    <source>
        <dbReference type="Pfam" id="PF07007"/>
    </source>
</evidence>
<dbReference type="InterPro" id="IPR009739">
    <property type="entry name" value="LprI-like_N"/>
</dbReference>
<evidence type="ECO:0000313" key="3">
    <source>
        <dbReference type="EMBL" id="PHI30104.1"/>
    </source>
</evidence>
<dbReference type="EMBL" id="PDDX01000001">
    <property type="protein sequence ID" value="PHI30104.1"/>
    <property type="molecule type" value="Genomic_DNA"/>
</dbReference>
<gene>
    <name evidence="3" type="ORF">CRN84_12500</name>
    <name evidence="4" type="ORF">NCTC12282_03565</name>
</gene>
<name>A0A2C6DMT9_9GAMM</name>
<dbReference type="Proteomes" id="UP000373449">
    <property type="component" value="Unassembled WGS sequence"/>
</dbReference>
<dbReference type="EMBL" id="CAADJA010000002">
    <property type="protein sequence ID" value="VFS49105.1"/>
    <property type="molecule type" value="Genomic_DNA"/>
</dbReference>
<evidence type="ECO:0000256" key="1">
    <source>
        <dbReference type="SAM" id="SignalP"/>
    </source>
</evidence>
<dbReference type="OrthoDB" id="7340239at2"/>